<keyword evidence="3" id="KW-1185">Reference proteome</keyword>
<evidence type="ECO:0000256" key="1">
    <source>
        <dbReference type="SAM" id="MobiDB-lite"/>
    </source>
</evidence>
<organism evidence="2 3">
    <name type="scientific">Zizania palustris</name>
    <name type="common">Northern wild rice</name>
    <dbReference type="NCBI Taxonomy" id="103762"/>
    <lineage>
        <taxon>Eukaryota</taxon>
        <taxon>Viridiplantae</taxon>
        <taxon>Streptophyta</taxon>
        <taxon>Embryophyta</taxon>
        <taxon>Tracheophyta</taxon>
        <taxon>Spermatophyta</taxon>
        <taxon>Magnoliopsida</taxon>
        <taxon>Liliopsida</taxon>
        <taxon>Poales</taxon>
        <taxon>Poaceae</taxon>
        <taxon>BOP clade</taxon>
        <taxon>Oryzoideae</taxon>
        <taxon>Oryzeae</taxon>
        <taxon>Zizaniinae</taxon>
        <taxon>Zizania</taxon>
    </lineage>
</organism>
<sequence length="84" mass="9524">MAAPSESFLHPDREIVSVICCYPVRRETGRRRRQCRYQTSPPSGGTRLHLRSPESETDDEDGAGAGAMAHIEKIKKRETIRRQS</sequence>
<evidence type="ECO:0000313" key="2">
    <source>
        <dbReference type="EMBL" id="KAG8090080.1"/>
    </source>
</evidence>
<dbReference type="Proteomes" id="UP000729402">
    <property type="component" value="Unassembled WGS sequence"/>
</dbReference>
<protein>
    <submittedName>
        <fullName evidence="2">Uncharacterized protein</fullName>
    </submittedName>
</protein>
<dbReference type="AlphaFoldDB" id="A0A8J5WH64"/>
<comment type="caution">
    <text evidence="2">The sequence shown here is derived from an EMBL/GenBank/DDBJ whole genome shotgun (WGS) entry which is preliminary data.</text>
</comment>
<reference evidence="2" key="1">
    <citation type="journal article" date="2021" name="bioRxiv">
        <title>Whole Genome Assembly and Annotation of Northern Wild Rice, Zizania palustris L., Supports a Whole Genome Duplication in the Zizania Genus.</title>
        <authorList>
            <person name="Haas M."/>
            <person name="Kono T."/>
            <person name="Macchietto M."/>
            <person name="Millas R."/>
            <person name="McGilp L."/>
            <person name="Shao M."/>
            <person name="Duquette J."/>
            <person name="Hirsch C.N."/>
            <person name="Kimball J."/>
        </authorList>
    </citation>
    <scope>NUCLEOTIDE SEQUENCE</scope>
    <source>
        <tissue evidence="2">Fresh leaf tissue</tissue>
    </source>
</reference>
<dbReference type="EMBL" id="JAAALK010000081">
    <property type="protein sequence ID" value="KAG8090080.1"/>
    <property type="molecule type" value="Genomic_DNA"/>
</dbReference>
<feature type="compositionally biased region" description="Basic and acidic residues" evidence="1">
    <location>
        <begin position="70"/>
        <end position="84"/>
    </location>
</feature>
<proteinExistence type="predicted"/>
<gene>
    <name evidence="2" type="ORF">GUJ93_ZPchr0011g27936</name>
</gene>
<evidence type="ECO:0000313" key="3">
    <source>
        <dbReference type="Proteomes" id="UP000729402"/>
    </source>
</evidence>
<accession>A0A8J5WH64</accession>
<name>A0A8J5WH64_ZIZPA</name>
<feature type="region of interest" description="Disordered" evidence="1">
    <location>
        <begin position="30"/>
        <end position="84"/>
    </location>
</feature>
<reference evidence="2" key="2">
    <citation type="submission" date="2021-02" db="EMBL/GenBank/DDBJ databases">
        <authorList>
            <person name="Kimball J.A."/>
            <person name="Haas M.W."/>
            <person name="Macchietto M."/>
            <person name="Kono T."/>
            <person name="Duquette J."/>
            <person name="Shao M."/>
        </authorList>
    </citation>
    <scope>NUCLEOTIDE SEQUENCE</scope>
    <source>
        <tissue evidence="2">Fresh leaf tissue</tissue>
    </source>
</reference>